<evidence type="ECO:0000259" key="1">
    <source>
        <dbReference type="Pfam" id="PF00483"/>
    </source>
</evidence>
<dbReference type="EMBL" id="JAFLCK010000014">
    <property type="protein sequence ID" value="MBN8660882.1"/>
    <property type="molecule type" value="Genomic_DNA"/>
</dbReference>
<dbReference type="Proteomes" id="UP000664277">
    <property type="component" value="Unassembled WGS sequence"/>
</dbReference>
<dbReference type="Gene3D" id="2.160.10.10">
    <property type="entry name" value="Hexapeptide repeat proteins"/>
    <property type="match status" value="1"/>
</dbReference>
<gene>
    <name evidence="2" type="ORF">J0M35_10985</name>
</gene>
<dbReference type="PANTHER" id="PTHR22572">
    <property type="entry name" value="SUGAR-1-PHOSPHATE GUANYL TRANSFERASE"/>
    <property type="match status" value="1"/>
</dbReference>
<proteinExistence type="predicted"/>
<sequence>MKAMVLAAGVGSRLDPLTTQLPKPLVPVANIPVMEHILTLLKHHGIRDVVANLHYLPEKLVEYFGDGSRFDMNIEMRQEEKLSGDAGGVRFCRDFLSDGTFVVLMGDLLTDADLGYVIAEHKRKGALASIGLKRVHDVTRFGVAVLDEDGFITGFQEKPKREEALSDLASTGIYVLEPEVFQYMPATGEFGFGRQLFPMLVKEGKKVLGVEIEAYWSDVGTIEQYWLSNFDVLKGRLKSELQDYKKIVYGFFNVYLAPSAVVAPGVEIMANVIIGPNCLLEDNVVLKGNVVLGEGTIVGAGAQLEDVILWPGSRVEAGARLKRCIVTAAGLTEVPHHELSGGQRPFFAPINASYRSSTLVGSGLSSGAASLRL</sequence>
<dbReference type="SUPFAM" id="SSF53448">
    <property type="entry name" value="Nucleotide-diphospho-sugar transferases"/>
    <property type="match status" value="1"/>
</dbReference>
<dbReference type="InterPro" id="IPR050486">
    <property type="entry name" value="Mannose-1P_guanyltransferase"/>
</dbReference>
<comment type="caution">
    <text evidence="2">The sequence shown here is derived from an EMBL/GenBank/DDBJ whole genome shotgun (WGS) entry which is preliminary data.</text>
</comment>
<evidence type="ECO:0000313" key="2">
    <source>
        <dbReference type="EMBL" id="MBN8660882.1"/>
    </source>
</evidence>
<evidence type="ECO:0000313" key="3">
    <source>
        <dbReference type="Proteomes" id="UP000664277"/>
    </source>
</evidence>
<name>A0A8J7PGE4_9BACT</name>
<protein>
    <submittedName>
        <fullName evidence="2">NDP-sugar synthase</fullName>
    </submittedName>
</protein>
<dbReference type="AlphaFoldDB" id="A0A8J7PGE4"/>
<reference evidence="2" key="1">
    <citation type="submission" date="2021-02" db="EMBL/GenBank/DDBJ databases">
        <title>Genome-Resolved Metagenomics of a Microbial Community Performing Photosynthetic Biological Nutrient Removal.</title>
        <authorList>
            <person name="Mcdaniel E.A."/>
        </authorList>
    </citation>
    <scope>NUCLEOTIDE SEQUENCE</scope>
    <source>
        <strain evidence="2">UWPOB_OBS1</strain>
    </source>
</reference>
<dbReference type="InterPro" id="IPR029044">
    <property type="entry name" value="Nucleotide-diphossugar_trans"/>
</dbReference>
<dbReference type="Pfam" id="PF00483">
    <property type="entry name" value="NTP_transferase"/>
    <property type="match status" value="1"/>
</dbReference>
<dbReference type="InterPro" id="IPR005835">
    <property type="entry name" value="NTP_transferase_dom"/>
</dbReference>
<accession>A0A8J7PGE4</accession>
<dbReference type="InterPro" id="IPR001451">
    <property type="entry name" value="Hexapep"/>
</dbReference>
<feature type="domain" description="Nucleotidyl transferase" evidence="1">
    <location>
        <begin position="2"/>
        <end position="232"/>
    </location>
</feature>
<dbReference type="Pfam" id="PF00132">
    <property type="entry name" value="Hexapep"/>
    <property type="match status" value="1"/>
</dbReference>
<dbReference type="Gene3D" id="3.90.550.10">
    <property type="entry name" value="Spore Coat Polysaccharide Biosynthesis Protein SpsA, Chain A"/>
    <property type="match status" value="1"/>
</dbReference>
<organism evidence="2 3">
    <name type="scientific">Candidatus Obscuribacter phosphatis</name>
    <dbReference type="NCBI Taxonomy" id="1906157"/>
    <lineage>
        <taxon>Bacteria</taxon>
        <taxon>Bacillati</taxon>
        <taxon>Candidatus Melainabacteria</taxon>
        <taxon>Candidatus Obscuribacterales</taxon>
        <taxon>Candidatus Obscuribacteraceae</taxon>
        <taxon>Candidatus Obscuribacter</taxon>
    </lineage>
</organism>
<dbReference type="CDD" id="cd04181">
    <property type="entry name" value="NTP_transferase"/>
    <property type="match status" value="1"/>
</dbReference>